<dbReference type="OrthoDB" id="1121111at2"/>
<dbReference type="Proteomes" id="UP000265366">
    <property type="component" value="Unassembled WGS sequence"/>
</dbReference>
<gene>
    <name evidence="6" type="ORF">D2V17_16130</name>
</gene>
<keyword evidence="7" id="KW-1185">Reference proteome</keyword>
<evidence type="ECO:0000313" key="7">
    <source>
        <dbReference type="Proteomes" id="UP000265366"/>
    </source>
</evidence>
<evidence type="ECO:0000256" key="2">
    <source>
        <dbReference type="ARBA" id="ARBA00022771"/>
    </source>
</evidence>
<name>A0A3A1P4W5_9SPHN</name>
<dbReference type="PROSITE" id="PS51128">
    <property type="entry name" value="ZF_DKSA_2"/>
    <property type="match status" value="1"/>
</dbReference>
<evidence type="ECO:0000256" key="3">
    <source>
        <dbReference type="ARBA" id="ARBA00022833"/>
    </source>
</evidence>
<reference evidence="6 7" key="1">
    <citation type="submission" date="2018-08" db="EMBL/GenBank/DDBJ databases">
        <title>Erythrobacter zhengii sp.nov., a bacterium isolated from deep-sea sediment.</title>
        <authorList>
            <person name="Fang C."/>
            <person name="Wu Y.-H."/>
            <person name="Sun C."/>
            <person name="Wang H."/>
            <person name="Cheng H."/>
            <person name="Meng F.-X."/>
            <person name="Wang C.-S."/>
            <person name="Xu X.-W."/>
        </authorList>
    </citation>
    <scope>NUCLEOTIDE SEQUENCE [LARGE SCALE GENOMIC DNA]</scope>
    <source>
        <strain evidence="6 7">CCTCC AB 2015396</strain>
    </source>
</reference>
<dbReference type="GO" id="GO:0008270">
    <property type="term" value="F:zinc ion binding"/>
    <property type="evidence" value="ECO:0007669"/>
    <property type="project" value="UniProtKB-KW"/>
</dbReference>
<dbReference type="AlphaFoldDB" id="A0A3A1P4W5"/>
<proteinExistence type="predicted"/>
<sequence length="113" mass="12501">MSIDPATFRNPLLQRLAELDEQDRISAKDRDPVTLDQESVGRLSRIDAMQVQAMALAQKRRRKAERAGIAAALQRIEEGEFGYCIECGDQIAEGRLRNNPTVIKCLECAAGSA</sequence>
<dbReference type="RefSeq" id="WP_103024580.1">
    <property type="nucleotide sequence ID" value="NZ_QXFM01000123.1"/>
</dbReference>
<dbReference type="InterPro" id="IPR000962">
    <property type="entry name" value="Znf_DskA_TraR"/>
</dbReference>
<evidence type="ECO:0000259" key="5">
    <source>
        <dbReference type="Pfam" id="PF01258"/>
    </source>
</evidence>
<accession>A0A3A1P4W5</accession>
<keyword evidence="1" id="KW-0479">Metal-binding</keyword>
<feature type="zinc finger region" description="dksA C4-type" evidence="4">
    <location>
        <begin position="84"/>
        <end position="108"/>
    </location>
</feature>
<comment type="caution">
    <text evidence="6">The sequence shown here is derived from an EMBL/GenBank/DDBJ whole genome shotgun (WGS) entry which is preliminary data.</text>
</comment>
<protein>
    <submittedName>
        <fullName evidence="6">TraR/DksA family transcriptional regulator</fullName>
    </submittedName>
</protein>
<organism evidence="6 7">
    <name type="scientific">Aurantiacibacter xanthus</name>
    <dbReference type="NCBI Taxonomy" id="1784712"/>
    <lineage>
        <taxon>Bacteria</taxon>
        <taxon>Pseudomonadati</taxon>
        <taxon>Pseudomonadota</taxon>
        <taxon>Alphaproteobacteria</taxon>
        <taxon>Sphingomonadales</taxon>
        <taxon>Erythrobacteraceae</taxon>
        <taxon>Aurantiacibacter</taxon>
    </lineage>
</organism>
<keyword evidence="3" id="KW-0862">Zinc</keyword>
<evidence type="ECO:0000256" key="4">
    <source>
        <dbReference type="PROSITE-ProRule" id="PRU00510"/>
    </source>
</evidence>
<evidence type="ECO:0000313" key="6">
    <source>
        <dbReference type="EMBL" id="RIV82078.1"/>
    </source>
</evidence>
<keyword evidence="2" id="KW-0863">Zinc-finger</keyword>
<dbReference type="Gene3D" id="1.20.120.910">
    <property type="entry name" value="DksA, coiled-coil domain"/>
    <property type="match status" value="1"/>
</dbReference>
<evidence type="ECO:0000256" key="1">
    <source>
        <dbReference type="ARBA" id="ARBA00022723"/>
    </source>
</evidence>
<feature type="domain" description="Zinc finger DksA/TraR C4-type" evidence="5">
    <location>
        <begin position="79"/>
        <end position="111"/>
    </location>
</feature>
<dbReference type="Pfam" id="PF01258">
    <property type="entry name" value="zf-dskA_traR"/>
    <property type="match status" value="1"/>
</dbReference>
<dbReference type="EMBL" id="QXFM01000123">
    <property type="protein sequence ID" value="RIV82078.1"/>
    <property type="molecule type" value="Genomic_DNA"/>
</dbReference>
<dbReference type="SUPFAM" id="SSF57716">
    <property type="entry name" value="Glucocorticoid receptor-like (DNA-binding domain)"/>
    <property type="match status" value="1"/>
</dbReference>